<feature type="compositionally biased region" description="Polar residues" evidence="1">
    <location>
        <begin position="16"/>
        <end position="25"/>
    </location>
</feature>
<accession>A0A502BPR1</accession>
<comment type="caution">
    <text evidence="2">The sequence shown here is derived from an EMBL/GenBank/DDBJ whole genome shotgun (WGS) entry which is preliminary data.</text>
</comment>
<dbReference type="Proteomes" id="UP000315388">
    <property type="component" value="Unassembled WGS sequence"/>
</dbReference>
<reference evidence="2 3" key="1">
    <citation type="journal article" date="2003" name="Int. J. Syst. Evol. Microbiol.">
        <title>Towards a standardized format for the description of a novel species (of an established genus): Ochrobactrum gallinifaecis sp. nov.</title>
        <authorList>
            <person name="Kampfer P."/>
            <person name="Buczolits S."/>
            <person name="Albrecht A."/>
            <person name="Busse H.J."/>
            <person name="Stackebrandt E."/>
        </authorList>
    </citation>
    <scope>NUCLEOTIDE SEQUENCE [LARGE SCALE GENOMIC DNA]</scope>
    <source>
        <strain evidence="2 3">ISO 196</strain>
    </source>
</reference>
<dbReference type="RefSeq" id="WP_158447726.1">
    <property type="nucleotide sequence ID" value="NZ_ML636801.1"/>
</dbReference>
<feature type="compositionally biased region" description="Basic and acidic residues" evidence="1">
    <location>
        <begin position="1"/>
        <end position="11"/>
    </location>
</feature>
<dbReference type="EMBL" id="VEWJ01000002">
    <property type="protein sequence ID" value="TPF76522.1"/>
    <property type="molecule type" value="Genomic_DNA"/>
</dbReference>
<feature type="region of interest" description="Disordered" evidence="1">
    <location>
        <begin position="1"/>
        <end position="25"/>
    </location>
</feature>
<sequence>MVKLPEKEAGGDKANGMQSAQFEHSSNFHRRMKRIPVIILSSVGKLNDTAICQLPNTKLITGKTISFKTAA</sequence>
<name>A0A502BPR1_9HYPH</name>
<evidence type="ECO:0000313" key="3">
    <source>
        <dbReference type="Proteomes" id="UP000315388"/>
    </source>
</evidence>
<evidence type="ECO:0000256" key="1">
    <source>
        <dbReference type="SAM" id="MobiDB-lite"/>
    </source>
</evidence>
<protein>
    <submittedName>
        <fullName evidence="2">Uncharacterized protein</fullName>
    </submittedName>
</protein>
<proteinExistence type="predicted"/>
<evidence type="ECO:0000313" key="2">
    <source>
        <dbReference type="EMBL" id="TPF76522.1"/>
    </source>
</evidence>
<keyword evidence="3" id="KW-1185">Reference proteome</keyword>
<gene>
    <name evidence="2" type="ORF">FHY56_03215</name>
</gene>
<dbReference type="AlphaFoldDB" id="A0A502BPR1"/>
<organism evidence="2 3">
    <name type="scientific">Brucella gallinifaecis</name>
    <dbReference type="NCBI Taxonomy" id="215590"/>
    <lineage>
        <taxon>Bacteria</taxon>
        <taxon>Pseudomonadati</taxon>
        <taxon>Pseudomonadota</taxon>
        <taxon>Alphaproteobacteria</taxon>
        <taxon>Hyphomicrobiales</taxon>
        <taxon>Brucellaceae</taxon>
        <taxon>Brucella/Ochrobactrum group</taxon>
        <taxon>Brucella</taxon>
    </lineage>
</organism>